<accession>A0ABR7N002</accession>
<feature type="transmembrane region" description="Helical" evidence="2">
    <location>
        <begin position="98"/>
        <end position="115"/>
    </location>
</feature>
<dbReference type="PANTHER" id="PTHR46558">
    <property type="entry name" value="TRACRIPTIONAL REGULATORY PROTEIN-RELATED-RELATED"/>
    <property type="match status" value="1"/>
</dbReference>
<reference evidence="4 5" key="1">
    <citation type="submission" date="2020-08" db="EMBL/GenBank/DDBJ databases">
        <title>Genome public.</title>
        <authorList>
            <person name="Liu C."/>
            <person name="Sun Q."/>
        </authorList>
    </citation>
    <scope>NUCLEOTIDE SEQUENCE [LARGE SCALE GENOMIC DNA]</scope>
    <source>
        <strain evidence="4 5">NSJ-37</strain>
    </source>
</reference>
<keyword evidence="2" id="KW-0472">Membrane</keyword>
<dbReference type="SUPFAM" id="SSF47413">
    <property type="entry name" value="lambda repressor-like DNA-binding domains"/>
    <property type="match status" value="1"/>
</dbReference>
<dbReference type="Pfam" id="PF01381">
    <property type="entry name" value="HTH_3"/>
    <property type="match status" value="1"/>
</dbReference>
<sequence>MEEFGQKLREVRIAKGYTQQTLAEKLYVTRQTVSRWESGNRYPDLETLKKISVELEVSVDELLSIEPHPDEQKEMTAEEEKTTDVFEKSKEKNIINRVMAVLYMIIIAGLTIYLLGNLKENCIFNGNCPNPEAYIYILLDCLIKISVYFIGAVGAGLYFRRKHGRIWGGILIYGVSAYAICSNLKSIFSTIHVIQENSQSMASGTLRLNVLYFVICAFVVTVFCCQILLQKPPHVDNKIETFPS</sequence>
<keyword evidence="2" id="KW-1133">Transmembrane helix</keyword>
<keyword evidence="5" id="KW-1185">Reference proteome</keyword>
<dbReference type="Gene3D" id="1.10.260.40">
    <property type="entry name" value="lambda repressor-like DNA-binding domains"/>
    <property type="match status" value="1"/>
</dbReference>
<evidence type="ECO:0000256" key="1">
    <source>
        <dbReference type="ARBA" id="ARBA00023125"/>
    </source>
</evidence>
<keyword evidence="1" id="KW-0238">DNA-binding</keyword>
<dbReference type="InterPro" id="IPR010982">
    <property type="entry name" value="Lambda_DNA-bd_dom_sf"/>
</dbReference>
<feature type="transmembrane region" description="Helical" evidence="2">
    <location>
        <begin position="208"/>
        <end position="229"/>
    </location>
</feature>
<feature type="domain" description="HTH cro/C1-type" evidence="3">
    <location>
        <begin position="8"/>
        <end position="62"/>
    </location>
</feature>
<evidence type="ECO:0000259" key="3">
    <source>
        <dbReference type="PROSITE" id="PS50943"/>
    </source>
</evidence>
<dbReference type="PANTHER" id="PTHR46558:SF4">
    <property type="entry name" value="DNA-BIDING PHAGE PROTEIN"/>
    <property type="match status" value="1"/>
</dbReference>
<protein>
    <submittedName>
        <fullName evidence="4">Helix-turn-helix domain-containing protein</fullName>
    </submittedName>
</protein>
<dbReference type="InterPro" id="IPR001387">
    <property type="entry name" value="Cro/C1-type_HTH"/>
</dbReference>
<evidence type="ECO:0000256" key="2">
    <source>
        <dbReference type="SAM" id="Phobius"/>
    </source>
</evidence>
<dbReference type="PROSITE" id="PS50943">
    <property type="entry name" value="HTH_CROC1"/>
    <property type="match status" value="1"/>
</dbReference>
<name>A0ABR7N002_9FIRM</name>
<gene>
    <name evidence="4" type="ORF">H8704_01990</name>
</gene>
<dbReference type="SMART" id="SM00530">
    <property type="entry name" value="HTH_XRE"/>
    <property type="match status" value="1"/>
</dbReference>
<evidence type="ECO:0000313" key="4">
    <source>
        <dbReference type="EMBL" id="MBC8561412.1"/>
    </source>
</evidence>
<evidence type="ECO:0000313" key="5">
    <source>
        <dbReference type="Proteomes" id="UP000606193"/>
    </source>
</evidence>
<dbReference type="RefSeq" id="WP_249297068.1">
    <property type="nucleotide sequence ID" value="NZ_JACRSX010000001.1"/>
</dbReference>
<feature type="transmembrane region" description="Helical" evidence="2">
    <location>
        <begin position="135"/>
        <end position="159"/>
    </location>
</feature>
<comment type="caution">
    <text evidence="4">The sequence shown here is derived from an EMBL/GenBank/DDBJ whole genome shotgun (WGS) entry which is preliminary data.</text>
</comment>
<dbReference type="EMBL" id="JACRSX010000001">
    <property type="protein sequence ID" value="MBC8561412.1"/>
    <property type="molecule type" value="Genomic_DNA"/>
</dbReference>
<dbReference type="CDD" id="cd00093">
    <property type="entry name" value="HTH_XRE"/>
    <property type="match status" value="1"/>
</dbReference>
<proteinExistence type="predicted"/>
<keyword evidence="2" id="KW-0812">Transmembrane</keyword>
<dbReference type="Proteomes" id="UP000606193">
    <property type="component" value="Unassembled WGS sequence"/>
</dbReference>
<organism evidence="4 5">
    <name type="scientific">Jutongia huaianensis</name>
    <dbReference type="NCBI Taxonomy" id="2763668"/>
    <lineage>
        <taxon>Bacteria</taxon>
        <taxon>Bacillati</taxon>
        <taxon>Bacillota</taxon>
        <taxon>Clostridia</taxon>
        <taxon>Lachnospirales</taxon>
        <taxon>Lachnospiraceae</taxon>
        <taxon>Jutongia</taxon>
    </lineage>
</organism>